<dbReference type="EMBL" id="JABAGO010000089">
    <property type="protein sequence ID" value="NMF01442.1"/>
    <property type="molecule type" value="Genomic_DNA"/>
</dbReference>
<evidence type="ECO:0000313" key="1">
    <source>
        <dbReference type="EMBL" id="NMF01442.1"/>
    </source>
</evidence>
<proteinExistence type="predicted"/>
<comment type="caution">
    <text evidence="1">The sequence shown here is derived from an EMBL/GenBank/DDBJ whole genome shotgun (WGS) entry which is preliminary data.</text>
</comment>
<dbReference type="GeneID" id="92842191"/>
<dbReference type="RefSeq" id="WP_021623707.1">
    <property type="nucleotide sequence ID" value="NZ_CABKST010000229.1"/>
</dbReference>
<protein>
    <submittedName>
        <fullName evidence="1">Uncharacterized protein</fullName>
    </submittedName>
</protein>
<accession>A0A848D2E9</accession>
<reference evidence="1 2" key="1">
    <citation type="submission" date="2020-04" db="EMBL/GenBank/DDBJ databases">
        <authorList>
            <person name="Hitch T.C.A."/>
            <person name="Wylensek D."/>
            <person name="Clavel T."/>
        </authorList>
    </citation>
    <scope>NUCLEOTIDE SEQUENCE [LARGE SCALE GENOMIC DNA]</scope>
    <source>
        <strain evidence="1 2">WB01_D5_05</strain>
    </source>
</reference>
<name>A0A848D2E9_ANEAE</name>
<gene>
    <name evidence="1" type="ORF">HF838_24950</name>
</gene>
<dbReference type="Proteomes" id="UP000561326">
    <property type="component" value="Unassembled WGS sequence"/>
</dbReference>
<evidence type="ECO:0000313" key="2">
    <source>
        <dbReference type="Proteomes" id="UP000561326"/>
    </source>
</evidence>
<sequence>MLGMASEIRVHHVSGSIERQIGYWLAANPAAVVIDIKFGCNADEALIIYKPGQ</sequence>
<organism evidence="1 2">
    <name type="scientific">Aneurinibacillus aneurinilyticus</name>
    <name type="common">Bacillus aneurinolyticus</name>
    <dbReference type="NCBI Taxonomy" id="1391"/>
    <lineage>
        <taxon>Bacteria</taxon>
        <taxon>Bacillati</taxon>
        <taxon>Bacillota</taxon>
        <taxon>Bacilli</taxon>
        <taxon>Bacillales</taxon>
        <taxon>Paenibacillaceae</taxon>
        <taxon>Aneurinibacillus group</taxon>
        <taxon>Aneurinibacillus</taxon>
    </lineage>
</organism>
<dbReference type="AlphaFoldDB" id="A0A848D2E9"/>